<dbReference type="Gene3D" id="3.30.40.10">
    <property type="entry name" value="Zinc/RING finger domain, C3HC4 (zinc finger)"/>
    <property type="match status" value="1"/>
</dbReference>
<keyword evidence="10" id="KW-1185">Reference proteome</keyword>
<dbReference type="InterPro" id="IPR047153">
    <property type="entry name" value="TRIM45/56/19-like"/>
</dbReference>
<feature type="compositionally biased region" description="Acidic residues" evidence="6">
    <location>
        <begin position="232"/>
        <end position="242"/>
    </location>
</feature>
<feature type="compositionally biased region" description="Acidic residues" evidence="6">
    <location>
        <begin position="290"/>
        <end position="317"/>
    </location>
</feature>
<keyword evidence="3" id="KW-0862">Zinc</keyword>
<dbReference type="PROSITE" id="PS00518">
    <property type="entry name" value="ZF_RING_1"/>
    <property type="match status" value="1"/>
</dbReference>
<dbReference type="SUPFAM" id="SSF57850">
    <property type="entry name" value="RING/U-box"/>
    <property type="match status" value="1"/>
</dbReference>
<evidence type="ECO:0000256" key="6">
    <source>
        <dbReference type="SAM" id="MobiDB-lite"/>
    </source>
</evidence>
<evidence type="ECO:0000256" key="2">
    <source>
        <dbReference type="ARBA" id="ARBA00022771"/>
    </source>
</evidence>
<dbReference type="SMART" id="SM00336">
    <property type="entry name" value="BBOX"/>
    <property type="match status" value="1"/>
</dbReference>
<dbReference type="Pfam" id="PF13445">
    <property type="entry name" value="zf-RING_UBOX"/>
    <property type="match status" value="1"/>
</dbReference>
<feature type="region of interest" description="Disordered" evidence="6">
    <location>
        <begin position="1"/>
        <end position="318"/>
    </location>
</feature>
<dbReference type="EMBL" id="JAWDGP010001093">
    <property type="protein sequence ID" value="KAK3794735.1"/>
    <property type="molecule type" value="Genomic_DNA"/>
</dbReference>
<dbReference type="PROSITE" id="PS50089">
    <property type="entry name" value="ZF_RING_2"/>
    <property type="match status" value="1"/>
</dbReference>
<dbReference type="PROSITE" id="PS50119">
    <property type="entry name" value="ZF_BBOX"/>
    <property type="match status" value="1"/>
</dbReference>
<dbReference type="InterPro" id="IPR017907">
    <property type="entry name" value="Znf_RING_CS"/>
</dbReference>
<feature type="region of interest" description="Disordered" evidence="6">
    <location>
        <begin position="406"/>
        <end position="429"/>
    </location>
</feature>
<feature type="coiled-coil region" evidence="5">
    <location>
        <begin position="612"/>
        <end position="646"/>
    </location>
</feature>
<keyword evidence="5" id="KW-0175">Coiled coil</keyword>
<dbReference type="AlphaFoldDB" id="A0AAE1AVE8"/>
<dbReference type="SUPFAM" id="SSF57845">
    <property type="entry name" value="B-box zinc-binding domain"/>
    <property type="match status" value="1"/>
</dbReference>
<evidence type="ECO:0000259" key="7">
    <source>
        <dbReference type="PROSITE" id="PS50089"/>
    </source>
</evidence>
<feature type="domain" description="RING-type" evidence="7">
    <location>
        <begin position="456"/>
        <end position="518"/>
    </location>
</feature>
<dbReference type="Gene3D" id="3.30.160.60">
    <property type="entry name" value="Classic Zinc Finger"/>
    <property type="match status" value="1"/>
</dbReference>
<keyword evidence="2 4" id="KW-0863">Zinc-finger</keyword>
<dbReference type="GO" id="GO:0008270">
    <property type="term" value="F:zinc ion binding"/>
    <property type="evidence" value="ECO:0007669"/>
    <property type="project" value="UniProtKB-KW"/>
</dbReference>
<dbReference type="Pfam" id="PF00643">
    <property type="entry name" value="zf-B_box"/>
    <property type="match status" value="1"/>
</dbReference>
<evidence type="ECO:0000256" key="3">
    <source>
        <dbReference type="ARBA" id="ARBA00022833"/>
    </source>
</evidence>
<evidence type="ECO:0000259" key="8">
    <source>
        <dbReference type="PROSITE" id="PS50119"/>
    </source>
</evidence>
<feature type="compositionally biased region" description="Acidic residues" evidence="6">
    <location>
        <begin position="99"/>
        <end position="111"/>
    </location>
</feature>
<sequence>MTEYDDTLIDMSDVDDKLDDETETSSSEIDERRPSTSESQTPEQDSTTKNCHSLPNSISSNSNPILVVSSKYYFHNRRPESHQENQEQEIASSVVSEAASEEAEEKGEDSENSASLSNSDVVLPVESTLSVTDNTSSQLSAGELSDTEENIDHSFLTPNNGELRDTEDCSIAAEDSLSESPEAPEAGTNHSEDSISVAAAAFSEEQPEQNLRLSGLSADYSEESIDTTAADLDSDGDKEDNSEPTQSVASVESNLENAVEPIFSQSEDLGNGESSPEDAEDLSEPKESLVEEPEDSKEVIQEEPETEEIVIQDEESEPEIRVIHQPIEEQYSPVLDSETVTEEYLIPAATFITTDNNPNHEAALPEQSISCSSDNKAANPQVNFESESATFPEDTMGENARVEEKLRQFEDNKKGESEDTRGTYTGSTSNLSDIEKQRRRNLIFDEERFEETFLKCLICREVYNDTDKLPKMLHCHHTFCMDCLYQMYRVEGEFRQSLTGVFRHGMPMTVKIQCPTCREGIIISESELRRLPNDHTIMELLCFVNQTGKNEVQYCTKHQMQPLNFFCEPCIMPVCCDCTVIDHKESKGHIVVNVDEAMKKYTPIVEQTLTDIRQEKSNIVDKRAALEAAQDDLDRIQKDLTRQVRSVFDSIREILDEREKELYDASEAEIERKREVLEGHIKTLGERDAMLNTEFNELQKAKDDKDISLIFTGHKSAREALAKKVYVPTNSTKGFSVTFQFSSRADSVIKQNVANLGDIIFQS</sequence>
<feature type="compositionally biased region" description="Polar residues" evidence="6">
    <location>
        <begin position="263"/>
        <end position="274"/>
    </location>
</feature>
<evidence type="ECO:0000313" key="10">
    <source>
        <dbReference type="Proteomes" id="UP001283361"/>
    </source>
</evidence>
<dbReference type="PANTHER" id="PTHR25462">
    <property type="entry name" value="BONUS, ISOFORM C-RELATED"/>
    <property type="match status" value="1"/>
</dbReference>
<protein>
    <submittedName>
        <fullName evidence="9">Uncharacterized protein</fullName>
    </submittedName>
</protein>
<name>A0AAE1AVE8_9GAST</name>
<dbReference type="Proteomes" id="UP001283361">
    <property type="component" value="Unassembled WGS sequence"/>
</dbReference>
<comment type="caution">
    <text evidence="9">The sequence shown here is derived from an EMBL/GenBank/DDBJ whole genome shotgun (WGS) entry which is preliminary data.</text>
</comment>
<reference evidence="9" key="1">
    <citation type="journal article" date="2023" name="G3 (Bethesda)">
        <title>A reference genome for the long-term kleptoplast-retaining sea slug Elysia crispata morphotype clarki.</title>
        <authorList>
            <person name="Eastman K.E."/>
            <person name="Pendleton A.L."/>
            <person name="Shaikh M.A."/>
            <person name="Suttiyut T."/>
            <person name="Ogas R."/>
            <person name="Tomko P."/>
            <person name="Gavelis G."/>
            <person name="Widhalm J.R."/>
            <person name="Wisecaver J.H."/>
        </authorList>
    </citation>
    <scope>NUCLEOTIDE SEQUENCE</scope>
    <source>
        <strain evidence="9">ECLA1</strain>
    </source>
</reference>
<dbReference type="SMART" id="SM00184">
    <property type="entry name" value="RING"/>
    <property type="match status" value="1"/>
</dbReference>
<feature type="compositionally biased region" description="Basic and acidic residues" evidence="6">
    <location>
        <begin position="406"/>
        <end position="421"/>
    </location>
</feature>
<gene>
    <name evidence="9" type="ORF">RRG08_047013</name>
</gene>
<dbReference type="PANTHER" id="PTHR25462:SF296">
    <property type="entry name" value="MEIOTIC P26, ISOFORM F"/>
    <property type="match status" value="1"/>
</dbReference>
<feature type="compositionally biased region" description="Polar residues" evidence="6">
    <location>
        <begin position="127"/>
        <end position="140"/>
    </location>
</feature>
<feature type="compositionally biased region" description="Low complexity" evidence="6">
    <location>
        <begin position="88"/>
        <end position="98"/>
    </location>
</feature>
<feature type="compositionally biased region" description="Low complexity" evidence="6">
    <location>
        <begin position="53"/>
        <end position="70"/>
    </location>
</feature>
<evidence type="ECO:0000256" key="5">
    <source>
        <dbReference type="SAM" id="Coils"/>
    </source>
</evidence>
<dbReference type="InterPro" id="IPR000315">
    <property type="entry name" value="Znf_B-box"/>
</dbReference>
<accession>A0AAE1AVE8</accession>
<feature type="domain" description="B box-type" evidence="8">
    <location>
        <begin position="550"/>
        <end position="594"/>
    </location>
</feature>
<feature type="compositionally biased region" description="Polar residues" evidence="6">
    <location>
        <begin position="36"/>
        <end position="51"/>
    </location>
</feature>
<evidence type="ECO:0000256" key="1">
    <source>
        <dbReference type="ARBA" id="ARBA00022723"/>
    </source>
</evidence>
<keyword evidence="1" id="KW-0479">Metal-binding</keyword>
<evidence type="ECO:0000313" key="9">
    <source>
        <dbReference type="EMBL" id="KAK3794735.1"/>
    </source>
</evidence>
<proteinExistence type="predicted"/>
<feature type="compositionally biased region" description="Polar residues" evidence="6">
    <location>
        <begin position="243"/>
        <end position="256"/>
    </location>
</feature>
<dbReference type="InterPro" id="IPR013083">
    <property type="entry name" value="Znf_RING/FYVE/PHD"/>
</dbReference>
<feature type="compositionally biased region" description="Acidic residues" evidence="6">
    <location>
        <begin position="1"/>
        <end position="23"/>
    </location>
</feature>
<organism evidence="9 10">
    <name type="scientific">Elysia crispata</name>
    <name type="common">lettuce slug</name>
    <dbReference type="NCBI Taxonomy" id="231223"/>
    <lineage>
        <taxon>Eukaryota</taxon>
        <taxon>Metazoa</taxon>
        <taxon>Spiralia</taxon>
        <taxon>Lophotrochozoa</taxon>
        <taxon>Mollusca</taxon>
        <taxon>Gastropoda</taxon>
        <taxon>Heterobranchia</taxon>
        <taxon>Euthyneura</taxon>
        <taxon>Panpulmonata</taxon>
        <taxon>Sacoglossa</taxon>
        <taxon>Placobranchoidea</taxon>
        <taxon>Plakobranchidae</taxon>
        <taxon>Elysia</taxon>
    </lineage>
</organism>
<dbReference type="InterPro" id="IPR027370">
    <property type="entry name" value="Znf-RING_euk"/>
</dbReference>
<evidence type="ECO:0000256" key="4">
    <source>
        <dbReference type="PROSITE-ProRule" id="PRU00024"/>
    </source>
</evidence>
<dbReference type="InterPro" id="IPR001841">
    <property type="entry name" value="Znf_RING"/>
</dbReference>